<name>A0A0P9MT99_9PSED</name>
<evidence type="ECO:0000313" key="2">
    <source>
        <dbReference type="EMBL" id="RMV74381.1"/>
    </source>
</evidence>
<comment type="caution">
    <text evidence="1">The sequence shown here is derived from an EMBL/GenBank/DDBJ whole genome shotgun (WGS) entry which is preliminary data.</text>
</comment>
<dbReference type="EMBL" id="RBUY01000114">
    <property type="protein sequence ID" value="RMV74381.1"/>
    <property type="molecule type" value="Genomic_DNA"/>
</dbReference>
<dbReference type="AlphaFoldDB" id="A0A0P9MT99"/>
<dbReference type="EMBL" id="RBOC01000028">
    <property type="protein sequence ID" value="RMM14148.1"/>
    <property type="molecule type" value="Genomic_DNA"/>
</dbReference>
<protein>
    <submittedName>
        <fullName evidence="1">Uncharacterized protein</fullName>
    </submittedName>
</protein>
<dbReference type="Proteomes" id="UP000269872">
    <property type="component" value="Unassembled WGS sequence"/>
</dbReference>
<dbReference type="Proteomes" id="UP000278587">
    <property type="component" value="Unassembled WGS sequence"/>
</dbReference>
<organism evidence="1 4">
    <name type="scientific">Pseudomonas caricapapayae</name>
    <dbReference type="NCBI Taxonomy" id="46678"/>
    <lineage>
        <taxon>Bacteria</taxon>
        <taxon>Pseudomonadati</taxon>
        <taxon>Pseudomonadota</taxon>
        <taxon>Gammaproteobacteria</taxon>
        <taxon>Pseudomonadales</taxon>
        <taxon>Pseudomonadaceae</taxon>
        <taxon>Pseudomonas</taxon>
    </lineage>
</organism>
<proteinExistence type="predicted"/>
<evidence type="ECO:0000313" key="4">
    <source>
        <dbReference type="Proteomes" id="UP000278587"/>
    </source>
</evidence>
<accession>A0A0P9MT99</accession>
<evidence type="ECO:0000313" key="3">
    <source>
        <dbReference type="Proteomes" id="UP000269872"/>
    </source>
</evidence>
<sequence length="98" mass="11088">MSSRYGEVSEWLKEHAWKVCIQEIVSRVRIPPSPPYLKHTKPLNSLKNSGVLWFPGSEKMAVGRCMGQIWDKTEIKGGNAKDVGYALQLVAFSLTRRV</sequence>
<evidence type="ECO:0000313" key="1">
    <source>
        <dbReference type="EMBL" id="RMM14148.1"/>
    </source>
</evidence>
<gene>
    <name evidence="2" type="ORF">ALP05_101671</name>
    <name evidence="1" type="ORF">ALQ84_101518</name>
</gene>
<reference evidence="3 4" key="1">
    <citation type="submission" date="2018-08" db="EMBL/GenBank/DDBJ databases">
        <title>Recombination of ecologically and evolutionarily significant loci maintains genetic cohesion in the Pseudomonas syringae species complex.</title>
        <authorList>
            <person name="Dillon M."/>
            <person name="Thakur S."/>
            <person name="Almeida R.N.D."/>
            <person name="Weir B.S."/>
            <person name="Guttman D.S."/>
        </authorList>
    </citation>
    <scope>NUCLEOTIDE SEQUENCE [LARGE SCALE GENOMIC DNA]</scope>
    <source>
        <strain evidence="1 4">ICMP 4086</strain>
        <strain evidence="2 3">ICMP 7496</strain>
    </source>
</reference>